<evidence type="ECO:0000256" key="2">
    <source>
        <dbReference type="ARBA" id="ARBA00023015"/>
    </source>
</evidence>
<evidence type="ECO:0000256" key="3">
    <source>
        <dbReference type="ARBA" id="ARBA00023082"/>
    </source>
</evidence>
<dbReference type="InterPro" id="IPR013325">
    <property type="entry name" value="RNA_pol_sigma_r2"/>
</dbReference>
<dbReference type="Gene3D" id="1.10.1740.10">
    <property type="match status" value="1"/>
</dbReference>
<protein>
    <submittedName>
        <fullName evidence="8">RNA polymerase sigma-70 factor (Sigma-E family)</fullName>
    </submittedName>
</protein>
<keyword evidence="9" id="KW-1185">Reference proteome</keyword>
<dbReference type="NCBIfam" id="TIGR02983">
    <property type="entry name" value="SigE-fam_strep"/>
    <property type="match status" value="1"/>
</dbReference>
<dbReference type="InterPro" id="IPR013249">
    <property type="entry name" value="RNA_pol_sigma70_r4_t2"/>
</dbReference>
<dbReference type="Pfam" id="PF08281">
    <property type="entry name" value="Sigma70_r4_2"/>
    <property type="match status" value="1"/>
</dbReference>
<dbReference type="CDD" id="cd06171">
    <property type="entry name" value="Sigma70_r4"/>
    <property type="match status" value="1"/>
</dbReference>
<evidence type="ECO:0000313" key="9">
    <source>
        <dbReference type="Proteomes" id="UP000320239"/>
    </source>
</evidence>
<dbReference type="PANTHER" id="PTHR43133">
    <property type="entry name" value="RNA POLYMERASE ECF-TYPE SIGMA FACTO"/>
    <property type="match status" value="1"/>
</dbReference>
<proteinExistence type="inferred from homology"/>
<dbReference type="Gene3D" id="1.10.10.10">
    <property type="entry name" value="Winged helix-like DNA-binding domain superfamily/Winged helix DNA-binding domain"/>
    <property type="match status" value="1"/>
</dbReference>
<dbReference type="GO" id="GO:0016987">
    <property type="term" value="F:sigma factor activity"/>
    <property type="evidence" value="ECO:0007669"/>
    <property type="project" value="UniProtKB-KW"/>
</dbReference>
<keyword evidence="2" id="KW-0805">Transcription regulation</keyword>
<dbReference type="OrthoDB" id="3692620at2"/>
<dbReference type="InterPro" id="IPR014284">
    <property type="entry name" value="RNA_pol_sigma-70_dom"/>
</dbReference>
<comment type="similarity">
    <text evidence="1">Belongs to the sigma-70 factor family. ECF subfamily.</text>
</comment>
<evidence type="ECO:0000259" key="7">
    <source>
        <dbReference type="Pfam" id="PF08281"/>
    </source>
</evidence>
<evidence type="ECO:0000259" key="6">
    <source>
        <dbReference type="Pfam" id="PF04542"/>
    </source>
</evidence>
<dbReference type="EMBL" id="VIWY01000001">
    <property type="protein sequence ID" value="TWG26016.1"/>
    <property type="molecule type" value="Genomic_DNA"/>
</dbReference>
<dbReference type="InterPro" id="IPR014325">
    <property type="entry name" value="RNA_pol_sigma-E_actinobac"/>
</dbReference>
<evidence type="ECO:0000256" key="4">
    <source>
        <dbReference type="ARBA" id="ARBA00023125"/>
    </source>
</evidence>
<keyword evidence="4" id="KW-0238">DNA-binding</keyword>
<gene>
    <name evidence="8" type="ORF">FHX34_101990</name>
</gene>
<dbReference type="GO" id="GO:0003677">
    <property type="term" value="F:DNA binding"/>
    <property type="evidence" value="ECO:0007669"/>
    <property type="project" value="UniProtKB-KW"/>
</dbReference>
<dbReference type="InterPro" id="IPR039425">
    <property type="entry name" value="RNA_pol_sigma-70-like"/>
</dbReference>
<dbReference type="SUPFAM" id="SSF88659">
    <property type="entry name" value="Sigma3 and sigma4 domains of RNA polymerase sigma factors"/>
    <property type="match status" value="1"/>
</dbReference>
<dbReference type="InterPro" id="IPR013324">
    <property type="entry name" value="RNA_pol_sigma_r3/r4-like"/>
</dbReference>
<name>A0A561WQ67_ACTTI</name>
<dbReference type="NCBIfam" id="TIGR02937">
    <property type="entry name" value="sigma70-ECF"/>
    <property type="match status" value="1"/>
</dbReference>
<comment type="caution">
    <text evidence="8">The sequence shown here is derived from an EMBL/GenBank/DDBJ whole genome shotgun (WGS) entry which is preliminary data.</text>
</comment>
<dbReference type="InterPro" id="IPR036388">
    <property type="entry name" value="WH-like_DNA-bd_sf"/>
</dbReference>
<dbReference type="GO" id="GO:0006352">
    <property type="term" value="P:DNA-templated transcription initiation"/>
    <property type="evidence" value="ECO:0007669"/>
    <property type="project" value="InterPro"/>
</dbReference>
<dbReference type="RefSeq" id="WP_122981446.1">
    <property type="nucleotide sequence ID" value="NZ_BOMX01000019.1"/>
</dbReference>
<feature type="domain" description="RNA polymerase sigma factor 70 region 4 type 2" evidence="7">
    <location>
        <begin position="100"/>
        <end position="151"/>
    </location>
</feature>
<feature type="domain" description="RNA polymerase sigma-70 region 2" evidence="6">
    <location>
        <begin position="11"/>
        <end position="73"/>
    </location>
</feature>
<dbReference type="SUPFAM" id="SSF88946">
    <property type="entry name" value="Sigma2 domain of RNA polymerase sigma factors"/>
    <property type="match status" value="1"/>
</dbReference>
<evidence type="ECO:0000256" key="1">
    <source>
        <dbReference type="ARBA" id="ARBA00010641"/>
    </source>
</evidence>
<evidence type="ECO:0000256" key="5">
    <source>
        <dbReference type="ARBA" id="ARBA00023163"/>
    </source>
</evidence>
<evidence type="ECO:0000313" key="8">
    <source>
        <dbReference type="EMBL" id="TWG26016.1"/>
    </source>
</evidence>
<dbReference type="InterPro" id="IPR007627">
    <property type="entry name" value="RNA_pol_sigma70_r2"/>
</dbReference>
<keyword evidence="5" id="KW-0804">Transcription</keyword>
<reference evidence="8 9" key="1">
    <citation type="submission" date="2019-06" db="EMBL/GenBank/DDBJ databases">
        <title>Sequencing the genomes of 1000 actinobacteria strains.</title>
        <authorList>
            <person name="Klenk H.-P."/>
        </authorList>
    </citation>
    <scope>NUCLEOTIDE SEQUENCE [LARGE SCALE GENOMIC DNA]</scope>
    <source>
        <strain evidence="8 9">DSM 43866</strain>
    </source>
</reference>
<keyword evidence="3" id="KW-0731">Sigma factor</keyword>
<dbReference type="PANTHER" id="PTHR43133:SF50">
    <property type="entry name" value="ECF RNA POLYMERASE SIGMA FACTOR SIGM"/>
    <property type="match status" value="1"/>
</dbReference>
<dbReference type="AlphaFoldDB" id="A0A561WQ67"/>
<dbReference type="Proteomes" id="UP000320239">
    <property type="component" value="Unassembled WGS sequence"/>
</dbReference>
<sequence length="171" mass="19205">MDFEEFASARSPALLRYATLLSGDREEARDIVQEVLARAMLRWRRITANGEPYGYVRRMVTNEFLSLLRRRRRISFVPLTQRDLDGPHAPAAPVVDADGELWQLLGTLPRQQRAVIVLRYYEGLTDAEIAEVLDCRPSTVRGYASRALTTLRIELTDPPAGVVPATLGGLL</sequence>
<accession>A0A561WQ67</accession>
<organism evidence="8 9">
    <name type="scientific">Actinoplanes teichomyceticus</name>
    <dbReference type="NCBI Taxonomy" id="1867"/>
    <lineage>
        <taxon>Bacteria</taxon>
        <taxon>Bacillati</taxon>
        <taxon>Actinomycetota</taxon>
        <taxon>Actinomycetes</taxon>
        <taxon>Micromonosporales</taxon>
        <taxon>Micromonosporaceae</taxon>
        <taxon>Actinoplanes</taxon>
    </lineage>
</organism>
<dbReference type="Pfam" id="PF04542">
    <property type="entry name" value="Sigma70_r2"/>
    <property type="match status" value="1"/>
</dbReference>